<evidence type="ECO:0008006" key="5">
    <source>
        <dbReference type="Google" id="ProtNLM"/>
    </source>
</evidence>
<proteinExistence type="predicted"/>
<evidence type="ECO:0000313" key="3">
    <source>
        <dbReference type="EMBL" id="VDK62886.1"/>
    </source>
</evidence>
<name>A0A3P6RLS3_CYLGO</name>
<gene>
    <name evidence="3" type="ORF">CGOC_LOCUS5591</name>
</gene>
<protein>
    <recommendedName>
        <fullName evidence="5">Apple domain-containing protein</fullName>
    </recommendedName>
</protein>
<organism evidence="3 4">
    <name type="scientific">Cylicostephanus goldi</name>
    <name type="common">Nematode worm</name>
    <dbReference type="NCBI Taxonomy" id="71465"/>
    <lineage>
        <taxon>Eukaryota</taxon>
        <taxon>Metazoa</taxon>
        <taxon>Ecdysozoa</taxon>
        <taxon>Nematoda</taxon>
        <taxon>Chromadorea</taxon>
        <taxon>Rhabditida</taxon>
        <taxon>Rhabditina</taxon>
        <taxon>Rhabditomorpha</taxon>
        <taxon>Strongyloidea</taxon>
        <taxon>Strongylidae</taxon>
        <taxon>Cylicostephanus</taxon>
    </lineage>
</organism>
<feature type="chain" id="PRO_5018223731" description="Apple domain-containing protein" evidence="2">
    <location>
        <begin position="24"/>
        <end position="129"/>
    </location>
</feature>
<dbReference type="Proteomes" id="UP000271889">
    <property type="component" value="Unassembled WGS sequence"/>
</dbReference>
<dbReference type="OrthoDB" id="10406537at2759"/>
<keyword evidence="2" id="KW-0732">Signal</keyword>
<feature type="signal peptide" evidence="2">
    <location>
        <begin position="1"/>
        <end position="23"/>
    </location>
</feature>
<evidence type="ECO:0000256" key="2">
    <source>
        <dbReference type="SAM" id="SignalP"/>
    </source>
</evidence>
<evidence type="ECO:0000256" key="1">
    <source>
        <dbReference type="SAM" id="MobiDB-lite"/>
    </source>
</evidence>
<feature type="region of interest" description="Disordered" evidence="1">
    <location>
        <begin position="106"/>
        <end position="129"/>
    </location>
</feature>
<evidence type="ECO:0000313" key="4">
    <source>
        <dbReference type="Proteomes" id="UP000271889"/>
    </source>
</evidence>
<accession>A0A3P6RLS3</accession>
<dbReference type="PROSITE" id="PS51257">
    <property type="entry name" value="PROKAR_LIPOPROTEIN"/>
    <property type="match status" value="1"/>
</dbReference>
<keyword evidence="4" id="KW-1185">Reference proteome</keyword>
<feature type="compositionally biased region" description="Acidic residues" evidence="1">
    <location>
        <begin position="106"/>
        <end position="117"/>
    </location>
</feature>
<reference evidence="3 4" key="1">
    <citation type="submission" date="2018-11" db="EMBL/GenBank/DDBJ databases">
        <authorList>
            <consortium name="Pathogen Informatics"/>
        </authorList>
    </citation>
    <scope>NUCLEOTIDE SEQUENCE [LARGE SCALE GENOMIC DNA]</scope>
</reference>
<dbReference type="EMBL" id="UYRV01017184">
    <property type="protein sequence ID" value="VDK62886.1"/>
    <property type="molecule type" value="Genomic_DNA"/>
</dbReference>
<dbReference type="AlphaFoldDB" id="A0A3P6RLS3"/>
<sequence length="129" mass="14776">MLRVINGKLALFLCFLQVHTIFACTFLNVGDFNATIIYEINPENEDSCLIACFEDPICKFVKYSENLCTLYKEGSELQAKDGKVFELKRQLITESCSREVLLEPVIEDNGEPESEEQPEQKPCRGWQDC</sequence>